<organism evidence="1 2">
    <name type="scientific">Lithospermum erythrorhizon</name>
    <name type="common">Purple gromwell</name>
    <name type="synonym">Lithospermum officinale var. erythrorhizon</name>
    <dbReference type="NCBI Taxonomy" id="34254"/>
    <lineage>
        <taxon>Eukaryota</taxon>
        <taxon>Viridiplantae</taxon>
        <taxon>Streptophyta</taxon>
        <taxon>Embryophyta</taxon>
        <taxon>Tracheophyta</taxon>
        <taxon>Spermatophyta</taxon>
        <taxon>Magnoliopsida</taxon>
        <taxon>eudicotyledons</taxon>
        <taxon>Gunneridae</taxon>
        <taxon>Pentapetalae</taxon>
        <taxon>asterids</taxon>
        <taxon>lamiids</taxon>
        <taxon>Boraginales</taxon>
        <taxon>Boraginaceae</taxon>
        <taxon>Boraginoideae</taxon>
        <taxon>Lithospermeae</taxon>
        <taxon>Lithospermum</taxon>
    </lineage>
</organism>
<name>A0AAV3PIY5_LITER</name>
<reference evidence="1 2" key="1">
    <citation type="submission" date="2024-01" db="EMBL/GenBank/DDBJ databases">
        <title>The complete chloroplast genome sequence of Lithospermum erythrorhizon: insights into the phylogenetic relationship among Boraginaceae species and the maternal lineages of purple gromwells.</title>
        <authorList>
            <person name="Okada T."/>
            <person name="Watanabe K."/>
        </authorList>
    </citation>
    <scope>NUCLEOTIDE SEQUENCE [LARGE SCALE GENOMIC DNA]</scope>
</reference>
<dbReference type="Proteomes" id="UP001454036">
    <property type="component" value="Unassembled WGS sequence"/>
</dbReference>
<dbReference type="EMBL" id="BAABME010001534">
    <property type="protein sequence ID" value="GAA0150138.1"/>
    <property type="molecule type" value="Genomic_DNA"/>
</dbReference>
<dbReference type="AlphaFoldDB" id="A0AAV3PIY5"/>
<gene>
    <name evidence="1" type="ORF">LIER_09145</name>
</gene>
<evidence type="ECO:0008006" key="3">
    <source>
        <dbReference type="Google" id="ProtNLM"/>
    </source>
</evidence>
<comment type="caution">
    <text evidence="1">The sequence shown here is derived from an EMBL/GenBank/DDBJ whole genome shotgun (WGS) entry which is preliminary data.</text>
</comment>
<sequence>MEVIIRCLIWFMSCSRRSFSFLIASRSALSLSMFRLHEIIAASIVSRFPCPVADKDFSSYLFKVTMDACSKPIKLLSSWIFLCLPANL</sequence>
<proteinExistence type="predicted"/>
<evidence type="ECO:0000313" key="2">
    <source>
        <dbReference type="Proteomes" id="UP001454036"/>
    </source>
</evidence>
<evidence type="ECO:0000313" key="1">
    <source>
        <dbReference type="EMBL" id="GAA0150138.1"/>
    </source>
</evidence>
<accession>A0AAV3PIY5</accession>
<keyword evidence="2" id="KW-1185">Reference proteome</keyword>
<protein>
    <recommendedName>
        <fullName evidence="3">Secreted protein</fullName>
    </recommendedName>
</protein>